<evidence type="ECO:0000256" key="1">
    <source>
        <dbReference type="SAM" id="SignalP"/>
    </source>
</evidence>
<protein>
    <submittedName>
        <fullName evidence="2">Uncharacterized protein</fullName>
    </submittedName>
</protein>
<accession>A0ABP0IG79</accession>
<reference evidence="2 3" key="1">
    <citation type="submission" date="2024-02" db="EMBL/GenBank/DDBJ databases">
        <authorList>
            <person name="Chen Y."/>
            <person name="Shah S."/>
            <person name="Dougan E. K."/>
            <person name="Thang M."/>
            <person name="Chan C."/>
        </authorList>
    </citation>
    <scope>NUCLEOTIDE SEQUENCE [LARGE SCALE GENOMIC DNA]</scope>
</reference>
<sequence length="307" mass="33932">MALVWPVFQLVILPLRSVSGGAEGTVRTRRSRFATDVFLEEENRRLRAHRPLIGPRSLLRRSAAVCEGDALTCKWEEESTKCVEAKCQECQGERCQLCREDSKIITECCNDHSEMATIPSLCENAMFAENIRQCITTECTGCGDAARCELCEKDESIVSRCCSGDFHNVQLPAICGEGHNHDRGCESSPTEAERLTCRWTAEVNHCMEGECGGCEVGSEACKLCREDAAKISACCDQHHHNAATPRICADAILTVDVKSCVAETCKAKEETTDRQEDSNVIRQCCVDHQHGMEPPPMCQALMSEILP</sequence>
<dbReference type="EMBL" id="CAXAMN010002847">
    <property type="protein sequence ID" value="CAK9001561.1"/>
    <property type="molecule type" value="Genomic_DNA"/>
</dbReference>
<comment type="caution">
    <text evidence="2">The sequence shown here is derived from an EMBL/GenBank/DDBJ whole genome shotgun (WGS) entry which is preliminary data.</text>
</comment>
<evidence type="ECO:0000313" key="3">
    <source>
        <dbReference type="Proteomes" id="UP001642484"/>
    </source>
</evidence>
<gene>
    <name evidence="2" type="ORF">CCMP2556_LOCUS6528</name>
</gene>
<name>A0ABP0IG79_9DINO</name>
<feature type="chain" id="PRO_5047239293" evidence="1">
    <location>
        <begin position="21"/>
        <end position="307"/>
    </location>
</feature>
<keyword evidence="1" id="KW-0732">Signal</keyword>
<organism evidence="2 3">
    <name type="scientific">Durusdinium trenchii</name>
    <dbReference type="NCBI Taxonomy" id="1381693"/>
    <lineage>
        <taxon>Eukaryota</taxon>
        <taxon>Sar</taxon>
        <taxon>Alveolata</taxon>
        <taxon>Dinophyceae</taxon>
        <taxon>Suessiales</taxon>
        <taxon>Symbiodiniaceae</taxon>
        <taxon>Durusdinium</taxon>
    </lineage>
</organism>
<feature type="signal peptide" evidence="1">
    <location>
        <begin position="1"/>
        <end position="20"/>
    </location>
</feature>
<keyword evidence="3" id="KW-1185">Reference proteome</keyword>
<proteinExistence type="predicted"/>
<dbReference type="Proteomes" id="UP001642484">
    <property type="component" value="Unassembled WGS sequence"/>
</dbReference>
<evidence type="ECO:0000313" key="2">
    <source>
        <dbReference type="EMBL" id="CAK9001561.1"/>
    </source>
</evidence>